<dbReference type="Proteomes" id="UP000189701">
    <property type="component" value="Unplaced"/>
</dbReference>
<dbReference type="RefSeq" id="XP_009787942.1">
    <property type="nucleotide sequence ID" value="XM_009789640.1"/>
</dbReference>
<dbReference type="PANTHER" id="PTHR23079:SF55">
    <property type="entry name" value="RNA-DIRECTED RNA POLYMERASE"/>
    <property type="match status" value="1"/>
</dbReference>
<evidence type="ECO:0000259" key="2">
    <source>
        <dbReference type="Pfam" id="PF05183"/>
    </source>
</evidence>
<dbReference type="eggNOG" id="KOG0988">
    <property type="taxonomic scope" value="Eukaryota"/>
</dbReference>
<evidence type="ECO:0000313" key="3">
    <source>
        <dbReference type="Proteomes" id="UP000189701"/>
    </source>
</evidence>
<gene>
    <name evidence="4" type="primary">LOC104235814</name>
</gene>
<dbReference type="PANTHER" id="PTHR23079">
    <property type="entry name" value="RNA-DEPENDENT RNA POLYMERASE"/>
    <property type="match status" value="1"/>
</dbReference>
<evidence type="ECO:0000313" key="4">
    <source>
        <dbReference type="RefSeq" id="XP_009787942.1"/>
    </source>
</evidence>
<comment type="similarity">
    <text evidence="1">Belongs to the RdRP family.</text>
</comment>
<dbReference type="InterPro" id="IPR007855">
    <property type="entry name" value="RDRP"/>
</dbReference>
<reference evidence="3" key="1">
    <citation type="journal article" date="2013" name="Genome Biol.">
        <title>Reference genomes and transcriptomes of Nicotiana sylvestris and Nicotiana tomentosiformis.</title>
        <authorList>
            <person name="Sierro N."/>
            <person name="Battey J.N."/>
            <person name="Ouadi S."/>
            <person name="Bovet L."/>
            <person name="Goepfert S."/>
            <person name="Bakaher N."/>
            <person name="Peitsch M.C."/>
            <person name="Ivanov N.V."/>
        </authorList>
    </citation>
    <scope>NUCLEOTIDE SEQUENCE [LARGE SCALE GENOMIC DNA]</scope>
</reference>
<keyword evidence="1" id="KW-0808">Transferase</keyword>
<comment type="catalytic activity">
    <reaction evidence="1">
        <text>RNA(n) + a ribonucleoside 5'-triphosphate = RNA(n+1) + diphosphate</text>
        <dbReference type="Rhea" id="RHEA:21248"/>
        <dbReference type="Rhea" id="RHEA-COMP:14527"/>
        <dbReference type="Rhea" id="RHEA-COMP:17342"/>
        <dbReference type="ChEBI" id="CHEBI:33019"/>
        <dbReference type="ChEBI" id="CHEBI:61557"/>
        <dbReference type="ChEBI" id="CHEBI:140395"/>
        <dbReference type="EC" id="2.7.7.48"/>
    </reaction>
</comment>
<dbReference type="EC" id="2.7.7.48" evidence="1"/>
<dbReference type="InterPro" id="IPR057596">
    <property type="entry name" value="RDRP_core"/>
</dbReference>
<dbReference type="AlphaFoldDB" id="A0A1U7X772"/>
<evidence type="ECO:0000256" key="1">
    <source>
        <dbReference type="RuleBase" id="RU363098"/>
    </source>
</evidence>
<keyword evidence="1 4" id="KW-0696">RNA-directed RNA polymerase</keyword>
<keyword evidence="3" id="KW-1185">Reference proteome</keyword>
<comment type="function">
    <text evidence="1">Probably involved in the RNA silencing pathway and required for the generation of small interfering RNAs (siRNAs).</text>
</comment>
<keyword evidence="1" id="KW-0694">RNA-binding</keyword>
<reference evidence="4" key="2">
    <citation type="submission" date="2025-08" db="UniProtKB">
        <authorList>
            <consortium name="RefSeq"/>
        </authorList>
    </citation>
    <scope>IDENTIFICATION</scope>
    <source>
        <tissue evidence="4">Leaf</tissue>
    </source>
</reference>
<name>A0A1U7X772_NICSY</name>
<sequence>MATRLNLYSFEAVGSIRPIISITQAVNGQARLGDFRLSELRLGDPQSSVLTNSGQTKTLLLRTCDSFNFQSFKPQNTYLSRTLIALLTYGGVPAEYFFDILNNTLEETQRTLIALLTYGGVPAEYFFDILNNTLEEIQRLYSDEVTALKVAANHRDRDDASIATGMIMVVVPLCESYLRCCLSSLAKEERNGLKGGKLPISDTFYLMGTTDPTDTLNPHEVCVILEHGQISGEVLVYRNPGLRKVECKHCGQVNNVNPKRNGTIGLRKHIKRCLARVPEIRI</sequence>
<proteinExistence type="inferred from homology"/>
<keyword evidence="1" id="KW-0548">Nucleotidyltransferase</keyword>
<dbReference type="GO" id="GO:0031380">
    <property type="term" value="C:nuclear RNA-directed RNA polymerase complex"/>
    <property type="evidence" value="ECO:0007669"/>
    <property type="project" value="TreeGrafter"/>
</dbReference>
<protein>
    <recommendedName>
        <fullName evidence="1">RNA-dependent RNA polymerase</fullName>
        <ecNumber evidence="1">2.7.7.48</ecNumber>
    </recommendedName>
</protein>
<keyword evidence="1" id="KW-0943">RNA-mediated gene silencing</keyword>
<accession>A0A1U7X772</accession>
<dbReference type="Pfam" id="PF05183">
    <property type="entry name" value="RdRP"/>
    <property type="match status" value="1"/>
</dbReference>
<dbReference type="GO" id="GO:0030422">
    <property type="term" value="P:siRNA processing"/>
    <property type="evidence" value="ECO:0007669"/>
    <property type="project" value="TreeGrafter"/>
</dbReference>
<dbReference type="GO" id="GO:0003723">
    <property type="term" value="F:RNA binding"/>
    <property type="evidence" value="ECO:0007669"/>
    <property type="project" value="UniProtKB-KW"/>
</dbReference>
<organism evidence="3 4">
    <name type="scientific">Nicotiana sylvestris</name>
    <name type="common">Wood tobacco</name>
    <name type="synonym">South American tobacco</name>
    <dbReference type="NCBI Taxonomy" id="4096"/>
    <lineage>
        <taxon>Eukaryota</taxon>
        <taxon>Viridiplantae</taxon>
        <taxon>Streptophyta</taxon>
        <taxon>Embryophyta</taxon>
        <taxon>Tracheophyta</taxon>
        <taxon>Spermatophyta</taxon>
        <taxon>Magnoliopsida</taxon>
        <taxon>eudicotyledons</taxon>
        <taxon>Gunneridae</taxon>
        <taxon>Pentapetalae</taxon>
        <taxon>asterids</taxon>
        <taxon>lamiids</taxon>
        <taxon>Solanales</taxon>
        <taxon>Solanaceae</taxon>
        <taxon>Nicotianoideae</taxon>
        <taxon>Nicotianeae</taxon>
        <taxon>Nicotiana</taxon>
    </lineage>
</organism>
<dbReference type="GO" id="GO:0003968">
    <property type="term" value="F:RNA-directed RNA polymerase activity"/>
    <property type="evidence" value="ECO:0007669"/>
    <property type="project" value="UniProtKB-KW"/>
</dbReference>
<feature type="domain" description="RDRP core" evidence="2">
    <location>
        <begin position="109"/>
        <end position="245"/>
    </location>
</feature>
<dbReference type="STRING" id="4096.A0A1U7X772"/>